<dbReference type="Proteomes" id="UP000030853">
    <property type="component" value="Unassembled WGS sequence"/>
</dbReference>
<evidence type="ECO:0000259" key="1">
    <source>
        <dbReference type="Pfam" id="PF18593"/>
    </source>
</evidence>
<dbReference type="InterPro" id="IPR041129">
    <property type="entry name" value="CdiI_2"/>
</dbReference>
<dbReference type="Pfam" id="PF18593">
    <property type="entry name" value="CdiI_2"/>
    <property type="match status" value="1"/>
</dbReference>
<protein>
    <recommendedName>
        <fullName evidence="1">CdiI immunity protein domain-containing protein</fullName>
    </recommendedName>
</protein>
<sequence length="100" mass="11384">MKDINVSELDSLIAIYFGQDYDLFGTGESVEAQIDAWIADTLPSLRQCVIGEIEEFIQECDDIENDFKSRYIAEFSLELWGMTSAEFLSLLKRKVCDSIS</sequence>
<comment type="caution">
    <text evidence="2">The sequence shown here is derived from an EMBL/GenBank/DDBJ whole genome shotgun (WGS) entry which is preliminary data.</text>
</comment>
<gene>
    <name evidence="2" type="ORF">QU24_02195</name>
</gene>
<reference evidence="2 3" key="1">
    <citation type="submission" date="2014-11" db="EMBL/GenBank/DDBJ databases">
        <title>Genome sequencing of Pantoea rodasii ND03.</title>
        <authorList>
            <person name="Muhamad Yunos N.Y."/>
            <person name="Chan K.-G."/>
        </authorList>
    </citation>
    <scope>NUCLEOTIDE SEQUENCE [LARGE SCALE GENOMIC DNA]</scope>
    <source>
        <strain evidence="2 3">ND03</strain>
    </source>
</reference>
<evidence type="ECO:0000313" key="2">
    <source>
        <dbReference type="EMBL" id="KHJ69689.1"/>
    </source>
</evidence>
<proteinExistence type="predicted"/>
<organism evidence="2 3">
    <name type="scientific">Pantoea rodasii</name>
    <dbReference type="NCBI Taxonomy" id="1076549"/>
    <lineage>
        <taxon>Bacteria</taxon>
        <taxon>Pseudomonadati</taxon>
        <taxon>Pseudomonadota</taxon>
        <taxon>Gammaproteobacteria</taxon>
        <taxon>Enterobacterales</taxon>
        <taxon>Erwiniaceae</taxon>
        <taxon>Pantoea</taxon>
    </lineage>
</organism>
<accession>A0A0B1RAP3</accession>
<feature type="domain" description="CdiI immunity protein" evidence="1">
    <location>
        <begin position="6"/>
        <end position="94"/>
    </location>
</feature>
<name>A0A0B1RAP3_9GAMM</name>
<dbReference type="AlphaFoldDB" id="A0A0B1RAP3"/>
<evidence type="ECO:0000313" key="3">
    <source>
        <dbReference type="Proteomes" id="UP000030853"/>
    </source>
</evidence>
<dbReference type="EMBL" id="JTJJ01000011">
    <property type="protein sequence ID" value="KHJ69689.1"/>
    <property type="molecule type" value="Genomic_DNA"/>
</dbReference>
<dbReference type="RefSeq" id="WP_039327944.1">
    <property type="nucleotide sequence ID" value="NZ_JTJJ01000011.1"/>
</dbReference>